<keyword evidence="2" id="KW-0732">Signal</keyword>
<reference evidence="3 4" key="1">
    <citation type="journal article" date="2024" name="IMA Fungus">
        <title>IMA Genome - F19 : A genome assembly and annotation guide to empower mycologists, including annotated draft genome sequences of Ceratocystis pirilliformis, Diaporthe australafricana, Fusarium ophioides, Paecilomyces lecythidis, and Sporothrix stenoceras.</title>
        <authorList>
            <person name="Aylward J."/>
            <person name="Wilson A.M."/>
            <person name="Visagie C.M."/>
            <person name="Spraker J."/>
            <person name="Barnes I."/>
            <person name="Buitendag C."/>
            <person name="Ceriani C."/>
            <person name="Del Mar Angel L."/>
            <person name="du Plessis D."/>
            <person name="Fuchs T."/>
            <person name="Gasser K."/>
            <person name="Kramer D."/>
            <person name="Li W."/>
            <person name="Munsamy K."/>
            <person name="Piso A."/>
            <person name="Price J.L."/>
            <person name="Sonnekus B."/>
            <person name="Thomas C."/>
            <person name="van der Nest A."/>
            <person name="van Dijk A."/>
            <person name="van Heerden A."/>
            <person name="van Vuuren N."/>
            <person name="Yilmaz N."/>
            <person name="Duong T.A."/>
            <person name="van der Merwe N.A."/>
            <person name="Wingfield M.J."/>
            <person name="Wingfield B.D."/>
        </authorList>
    </citation>
    <scope>NUCLEOTIDE SEQUENCE [LARGE SCALE GENOMIC DNA]</scope>
    <source>
        <strain evidence="3 4">CMW 18167</strain>
    </source>
</reference>
<dbReference type="Pfam" id="PF26146">
    <property type="entry name" value="PI-PLC_X"/>
    <property type="match status" value="1"/>
</dbReference>
<feature type="region of interest" description="Disordered" evidence="1">
    <location>
        <begin position="20"/>
        <end position="52"/>
    </location>
</feature>
<dbReference type="InterPro" id="IPR051057">
    <property type="entry name" value="PI-PLC_domain"/>
</dbReference>
<name>A0ABR3XH37_9EURO</name>
<feature type="chain" id="PRO_5045125600" description="PLC-like phosphodiesterase" evidence="2">
    <location>
        <begin position="20"/>
        <end position="473"/>
    </location>
</feature>
<dbReference type="PANTHER" id="PTHR13593:SF140">
    <property type="entry name" value="PLC-LIKE PHOSPHODIESTERASE"/>
    <property type="match status" value="1"/>
</dbReference>
<dbReference type="InterPro" id="IPR017946">
    <property type="entry name" value="PLC-like_Pdiesterase_TIM-brl"/>
</dbReference>
<dbReference type="PANTHER" id="PTHR13593">
    <property type="match status" value="1"/>
</dbReference>
<comment type="caution">
    <text evidence="3">The sequence shown here is derived from an EMBL/GenBank/DDBJ whole genome shotgun (WGS) entry which is preliminary data.</text>
</comment>
<accession>A0ABR3XH37</accession>
<organism evidence="3 4">
    <name type="scientific">Paecilomyces lecythidis</name>
    <dbReference type="NCBI Taxonomy" id="3004212"/>
    <lineage>
        <taxon>Eukaryota</taxon>
        <taxon>Fungi</taxon>
        <taxon>Dikarya</taxon>
        <taxon>Ascomycota</taxon>
        <taxon>Pezizomycotina</taxon>
        <taxon>Eurotiomycetes</taxon>
        <taxon>Eurotiomycetidae</taxon>
        <taxon>Eurotiales</taxon>
        <taxon>Thermoascaceae</taxon>
        <taxon>Paecilomyces</taxon>
    </lineage>
</organism>
<feature type="compositionally biased region" description="Low complexity" evidence="1">
    <location>
        <begin position="128"/>
        <end position="150"/>
    </location>
</feature>
<evidence type="ECO:0008006" key="5">
    <source>
        <dbReference type="Google" id="ProtNLM"/>
    </source>
</evidence>
<dbReference type="Proteomes" id="UP001583193">
    <property type="component" value="Unassembled WGS sequence"/>
</dbReference>
<feature type="region of interest" description="Disordered" evidence="1">
    <location>
        <begin position="74"/>
        <end position="152"/>
    </location>
</feature>
<evidence type="ECO:0000256" key="1">
    <source>
        <dbReference type="SAM" id="MobiDB-lite"/>
    </source>
</evidence>
<proteinExistence type="predicted"/>
<dbReference type="EMBL" id="JAVDPF010000018">
    <property type="protein sequence ID" value="KAL1874964.1"/>
    <property type="molecule type" value="Genomic_DNA"/>
</dbReference>
<dbReference type="SUPFAM" id="SSF51695">
    <property type="entry name" value="PLC-like phosphodiesterases"/>
    <property type="match status" value="1"/>
</dbReference>
<feature type="signal peptide" evidence="2">
    <location>
        <begin position="1"/>
        <end position="19"/>
    </location>
</feature>
<keyword evidence="4" id="KW-1185">Reference proteome</keyword>
<feature type="compositionally biased region" description="Low complexity" evidence="1">
    <location>
        <begin position="74"/>
        <end position="109"/>
    </location>
</feature>
<sequence length="473" mass="50632">MRLFSAPLILLLGVASSWAADDDKSSSSSSSSDTTTGDPTLKTISDSSVAVPTGPYQTYSSTIILSTTDRYGDATSTTTTAHGSGTGTASASGTGNSTDDSAHTTTSASLTMLVGGHGAGTTTLSGNATATGNSSMTSSSTSQTPLPTNTRPCNGYPEFCARNYSNITMVAAHNSPFVRPGNWASNQAMPVTTQLNDGIRMLQFQTHWENNTIWLCHTSCEILNVGTLESYLTTVTQWLRQNPYDVITILMGNSDLIGPGNYTSPIESSGLIDYVYTPPKIPMGVHDWPSLSNMILSGKRAVMFLDYQANQTEVPYLIDEFGNMFETPFSPTDRNFPCTVQRPPNLPNDQAEDRLYMANHNLNLQVAFAGIDLLIPNSALLNETNAVSGFGSLGWMAENCTKMWDRPPNFLLVDYYNYGNPNGSVFEVAAEMNNVTWNGKCCGTDTSGASALMGGSKTVWLASLMSLVVGLLL</sequence>
<evidence type="ECO:0000313" key="3">
    <source>
        <dbReference type="EMBL" id="KAL1874964.1"/>
    </source>
</evidence>
<evidence type="ECO:0000313" key="4">
    <source>
        <dbReference type="Proteomes" id="UP001583193"/>
    </source>
</evidence>
<gene>
    <name evidence="3" type="ORF">Plec18167_005632</name>
</gene>
<dbReference type="Gene3D" id="3.20.20.190">
    <property type="entry name" value="Phosphatidylinositol (PI) phosphodiesterase"/>
    <property type="match status" value="1"/>
</dbReference>
<protein>
    <recommendedName>
        <fullName evidence="5">PLC-like phosphodiesterase</fullName>
    </recommendedName>
</protein>
<evidence type="ECO:0000256" key="2">
    <source>
        <dbReference type="SAM" id="SignalP"/>
    </source>
</evidence>
<feature type="compositionally biased region" description="Polar residues" evidence="1">
    <location>
        <begin position="34"/>
        <end position="52"/>
    </location>
</feature>